<feature type="region of interest" description="Disordered" evidence="3">
    <location>
        <begin position="222"/>
        <end position="242"/>
    </location>
</feature>
<dbReference type="InterPro" id="IPR017930">
    <property type="entry name" value="Myb_dom"/>
</dbReference>
<dbReference type="SMART" id="SM00717">
    <property type="entry name" value="SANT"/>
    <property type="match status" value="2"/>
</dbReference>
<feature type="compositionally biased region" description="Basic residues" evidence="3">
    <location>
        <begin position="226"/>
        <end position="236"/>
    </location>
</feature>
<feature type="domain" description="HTH myb-type" evidence="6">
    <location>
        <begin position="177"/>
        <end position="227"/>
    </location>
</feature>
<protein>
    <submittedName>
        <fullName evidence="7">Transcription factor MYB98</fullName>
    </submittedName>
</protein>
<dbReference type="PROSITE" id="PS51294">
    <property type="entry name" value="HTH_MYB"/>
    <property type="match status" value="2"/>
</dbReference>
<reference evidence="7" key="1">
    <citation type="submission" date="2020-01" db="EMBL/GenBank/DDBJ databases">
        <title>Genome sequence of Kobresia littledalei, the first chromosome-level genome in the family Cyperaceae.</title>
        <authorList>
            <person name="Qu G."/>
        </authorList>
    </citation>
    <scope>NUCLEOTIDE SEQUENCE</scope>
    <source>
        <strain evidence="7">C.B.Clarke</strain>
        <tissue evidence="7">Leaf</tissue>
    </source>
</reference>
<dbReference type="Gene3D" id="1.10.10.60">
    <property type="entry name" value="Homeodomain-like"/>
    <property type="match status" value="2"/>
</dbReference>
<feature type="domain" description="Myb-like" evidence="4">
    <location>
        <begin position="173"/>
        <end position="223"/>
    </location>
</feature>
<evidence type="ECO:0000259" key="5">
    <source>
        <dbReference type="PROSITE" id="PS51293"/>
    </source>
</evidence>
<dbReference type="InterPro" id="IPR009057">
    <property type="entry name" value="Homeodomain-like_sf"/>
</dbReference>
<dbReference type="GO" id="GO:0000978">
    <property type="term" value="F:RNA polymerase II cis-regulatory region sequence-specific DNA binding"/>
    <property type="evidence" value="ECO:0007669"/>
    <property type="project" value="TreeGrafter"/>
</dbReference>
<evidence type="ECO:0000259" key="6">
    <source>
        <dbReference type="PROSITE" id="PS51294"/>
    </source>
</evidence>
<evidence type="ECO:0000313" key="7">
    <source>
        <dbReference type="EMBL" id="KAF3334121.1"/>
    </source>
</evidence>
<dbReference type="PANTHER" id="PTHR45614">
    <property type="entry name" value="MYB PROTEIN-RELATED"/>
    <property type="match status" value="1"/>
</dbReference>
<organism evidence="7 8">
    <name type="scientific">Carex littledalei</name>
    <dbReference type="NCBI Taxonomy" id="544730"/>
    <lineage>
        <taxon>Eukaryota</taxon>
        <taxon>Viridiplantae</taxon>
        <taxon>Streptophyta</taxon>
        <taxon>Embryophyta</taxon>
        <taxon>Tracheophyta</taxon>
        <taxon>Spermatophyta</taxon>
        <taxon>Magnoliopsida</taxon>
        <taxon>Liliopsida</taxon>
        <taxon>Poales</taxon>
        <taxon>Cyperaceae</taxon>
        <taxon>Cyperoideae</taxon>
        <taxon>Cariceae</taxon>
        <taxon>Carex</taxon>
        <taxon>Carex subgen. Euthyceras</taxon>
    </lineage>
</organism>
<keyword evidence="2" id="KW-0238">DNA-binding</keyword>
<dbReference type="AlphaFoldDB" id="A0A833VCN0"/>
<dbReference type="PANTHER" id="PTHR45614:SF218">
    <property type="entry name" value="TRANSCRIPTION FACTOR MYB119-RELATED"/>
    <property type="match status" value="1"/>
</dbReference>
<evidence type="ECO:0000256" key="2">
    <source>
        <dbReference type="ARBA" id="ARBA00023125"/>
    </source>
</evidence>
<evidence type="ECO:0000256" key="3">
    <source>
        <dbReference type="SAM" id="MobiDB-lite"/>
    </source>
</evidence>
<keyword evidence="8" id="KW-1185">Reference proteome</keyword>
<dbReference type="OrthoDB" id="2143914at2759"/>
<dbReference type="InterPro" id="IPR001005">
    <property type="entry name" value="SANT/Myb"/>
</dbReference>
<dbReference type="SUPFAM" id="SSF46689">
    <property type="entry name" value="Homeodomain-like"/>
    <property type="match status" value="1"/>
</dbReference>
<dbReference type="PROSITE" id="PS51293">
    <property type="entry name" value="SANT"/>
    <property type="match status" value="1"/>
</dbReference>
<dbReference type="Proteomes" id="UP000623129">
    <property type="component" value="Unassembled WGS sequence"/>
</dbReference>
<sequence>MEASFCLRELVEKRFQSQRSSTILTPLERFLSSSSNITKPPCQASDGEDASSFYADGPVSLFNTIGTVPSGILLNNSTMYEGIVCFGGKSMAASTVDKVHANTSFSSSSSSSNSTTAAPPLNNIIKGQWTAEEDRMLLKLVKQHGVRKWSQIAKNLVGRIGKQCRERWHNHLRPDIKKEIWTEEEEKLLVEAHQKYGNRWAEIARHIPGRSENSIKNHWNATKRSQNAKRKSKKKAGQGARTRSSILENYIQTEITKPPSTSSTQCNITYDCVAHEETSQIHASTALPSAELSQCMPSAQSILNFSAGMQHANTEKFLGFSGLEAEDYDLLLGEEPCMLLVTPEALFTEETNDCYHVSDDYFCSSNAQLISSEVPDSSNPIDTVSGRGDMDLMEMVTWQMAQTSQSQQRTSSSNDSV</sequence>
<dbReference type="InterPro" id="IPR017884">
    <property type="entry name" value="SANT_dom"/>
</dbReference>
<dbReference type="GO" id="GO:0005634">
    <property type="term" value="C:nucleus"/>
    <property type="evidence" value="ECO:0007669"/>
    <property type="project" value="TreeGrafter"/>
</dbReference>
<name>A0A833VCN0_9POAL</name>
<dbReference type="FunFam" id="1.10.10.60:FF:000010">
    <property type="entry name" value="Transcriptional activator Myb isoform A"/>
    <property type="match status" value="1"/>
</dbReference>
<dbReference type="Pfam" id="PF00249">
    <property type="entry name" value="Myb_DNA-binding"/>
    <property type="match status" value="2"/>
</dbReference>
<proteinExistence type="predicted"/>
<feature type="domain" description="HTH myb-type" evidence="6">
    <location>
        <begin position="121"/>
        <end position="176"/>
    </location>
</feature>
<dbReference type="GO" id="GO:0000981">
    <property type="term" value="F:DNA-binding transcription factor activity, RNA polymerase II-specific"/>
    <property type="evidence" value="ECO:0007669"/>
    <property type="project" value="TreeGrafter"/>
</dbReference>
<accession>A0A833VCN0</accession>
<evidence type="ECO:0000313" key="8">
    <source>
        <dbReference type="Proteomes" id="UP000623129"/>
    </source>
</evidence>
<dbReference type="EMBL" id="SWLB01000009">
    <property type="protein sequence ID" value="KAF3334121.1"/>
    <property type="molecule type" value="Genomic_DNA"/>
</dbReference>
<evidence type="ECO:0000256" key="1">
    <source>
        <dbReference type="ARBA" id="ARBA00022737"/>
    </source>
</evidence>
<dbReference type="PROSITE" id="PS50090">
    <property type="entry name" value="MYB_LIKE"/>
    <property type="match status" value="2"/>
</dbReference>
<evidence type="ECO:0000259" key="4">
    <source>
        <dbReference type="PROSITE" id="PS50090"/>
    </source>
</evidence>
<comment type="caution">
    <text evidence="7">The sequence shown here is derived from an EMBL/GenBank/DDBJ whole genome shotgun (WGS) entry which is preliminary data.</text>
</comment>
<keyword evidence="1" id="KW-0677">Repeat</keyword>
<feature type="domain" description="SANT" evidence="5">
    <location>
        <begin position="176"/>
        <end position="227"/>
    </location>
</feature>
<dbReference type="CDD" id="cd00167">
    <property type="entry name" value="SANT"/>
    <property type="match status" value="2"/>
</dbReference>
<gene>
    <name evidence="7" type="ORF">FCM35_KLT20725</name>
</gene>
<dbReference type="InterPro" id="IPR050560">
    <property type="entry name" value="MYB_TF"/>
</dbReference>
<feature type="domain" description="Myb-like" evidence="4">
    <location>
        <begin position="121"/>
        <end position="172"/>
    </location>
</feature>